<name>A0AAD8JI95_9APIA</name>
<keyword evidence="6" id="KW-1185">Reference proteome</keyword>
<dbReference type="PANTHER" id="PTHR45666:SF5">
    <property type="entry name" value="TYPE IV INOSITOL POLYPHOSPHATE 5-PHOSPHATASE 3"/>
    <property type="match status" value="1"/>
</dbReference>
<evidence type="ECO:0000256" key="1">
    <source>
        <dbReference type="ARBA" id="ARBA00010768"/>
    </source>
</evidence>
<keyword evidence="2" id="KW-0378">Hydrolase</keyword>
<dbReference type="AlphaFoldDB" id="A0AAD8JI95"/>
<dbReference type="GO" id="GO:0004439">
    <property type="term" value="F:phosphatidylinositol-4,5-bisphosphate 5-phosphatase activity"/>
    <property type="evidence" value="ECO:0007669"/>
    <property type="project" value="UniProtKB-ARBA"/>
</dbReference>
<dbReference type="PANTHER" id="PTHR45666">
    <property type="entry name" value="TYPE IV INOSITOL POLYPHOSPHATE 5-PHOSPHATASE 9"/>
    <property type="match status" value="1"/>
</dbReference>
<evidence type="ECO:0000256" key="2">
    <source>
        <dbReference type="ARBA" id="ARBA00022801"/>
    </source>
</evidence>
<reference evidence="5" key="2">
    <citation type="submission" date="2023-05" db="EMBL/GenBank/DDBJ databases">
        <authorList>
            <person name="Schelkunov M.I."/>
        </authorList>
    </citation>
    <scope>NUCLEOTIDE SEQUENCE</scope>
    <source>
        <strain evidence="5">Hsosn_3</strain>
        <tissue evidence="5">Leaf</tissue>
    </source>
</reference>
<evidence type="ECO:0000313" key="6">
    <source>
        <dbReference type="Proteomes" id="UP001237642"/>
    </source>
</evidence>
<feature type="region of interest" description="Disordered" evidence="3">
    <location>
        <begin position="343"/>
        <end position="362"/>
    </location>
</feature>
<dbReference type="SMART" id="SM00128">
    <property type="entry name" value="IPPc"/>
    <property type="match status" value="1"/>
</dbReference>
<feature type="region of interest" description="Disordered" evidence="3">
    <location>
        <begin position="204"/>
        <end position="246"/>
    </location>
</feature>
<feature type="compositionally biased region" description="Basic and acidic residues" evidence="3">
    <location>
        <begin position="220"/>
        <end position="233"/>
    </location>
</feature>
<gene>
    <name evidence="5" type="ORF">POM88_003554</name>
</gene>
<protein>
    <submittedName>
        <fullName evidence="5">Type IV inositol polyphosphate 5-phosphatase 3</fullName>
    </submittedName>
</protein>
<dbReference type="Proteomes" id="UP001237642">
    <property type="component" value="Unassembled WGS sequence"/>
</dbReference>
<dbReference type="Gene3D" id="3.60.10.10">
    <property type="entry name" value="Endonuclease/exonuclease/phosphatase"/>
    <property type="match status" value="2"/>
</dbReference>
<dbReference type="InterPro" id="IPR000300">
    <property type="entry name" value="IPPc"/>
</dbReference>
<dbReference type="SUPFAM" id="SSF56219">
    <property type="entry name" value="DNase I-like"/>
    <property type="match status" value="1"/>
</dbReference>
<accession>A0AAD8JI95</accession>
<feature type="compositionally biased region" description="Acidic residues" evidence="3">
    <location>
        <begin position="204"/>
        <end position="214"/>
    </location>
</feature>
<dbReference type="EMBL" id="JAUIZM010000001">
    <property type="protein sequence ID" value="KAK1403949.1"/>
    <property type="molecule type" value="Genomic_DNA"/>
</dbReference>
<organism evidence="5 6">
    <name type="scientific">Heracleum sosnowskyi</name>
    <dbReference type="NCBI Taxonomy" id="360622"/>
    <lineage>
        <taxon>Eukaryota</taxon>
        <taxon>Viridiplantae</taxon>
        <taxon>Streptophyta</taxon>
        <taxon>Embryophyta</taxon>
        <taxon>Tracheophyta</taxon>
        <taxon>Spermatophyta</taxon>
        <taxon>Magnoliopsida</taxon>
        <taxon>eudicotyledons</taxon>
        <taxon>Gunneridae</taxon>
        <taxon>Pentapetalae</taxon>
        <taxon>asterids</taxon>
        <taxon>campanulids</taxon>
        <taxon>Apiales</taxon>
        <taxon>Apiaceae</taxon>
        <taxon>Apioideae</taxon>
        <taxon>apioid superclade</taxon>
        <taxon>Tordylieae</taxon>
        <taxon>Tordyliinae</taxon>
        <taxon>Heracleum</taxon>
    </lineage>
</organism>
<comment type="similarity">
    <text evidence="1">Belongs to the inositol polyphosphate 5-phosphatase family.</text>
</comment>
<dbReference type="Pfam" id="PF22669">
    <property type="entry name" value="Exo_endo_phos2"/>
    <property type="match status" value="2"/>
</dbReference>
<dbReference type="InterPro" id="IPR036691">
    <property type="entry name" value="Endo/exonu/phosph_ase_sf"/>
</dbReference>
<reference evidence="5" key="1">
    <citation type="submission" date="2023-02" db="EMBL/GenBank/DDBJ databases">
        <title>Genome of toxic invasive species Heracleum sosnowskyi carries increased number of genes despite the absence of recent whole-genome duplications.</title>
        <authorList>
            <person name="Schelkunov M."/>
            <person name="Shtratnikova V."/>
            <person name="Makarenko M."/>
            <person name="Klepikova A."/>
            <person name="Omelchenko D."/>
            <person name="Novikova G."/>
            <person name="Obukhova E."/>
            <person name="Bogdanov V."/>
            <person name="Penin A."/>
            <person name="Logacheva M."/>
        </authorList>
    </citation>
    <scope>NUCLEOTIDE SEQUENCE</scope>
    <source>
        <strain evidence="5">Hsosn_3</strain>
        <tissue evidence="5">Leaf</tissue>
    </source>
</reference>
<feature type="domain" description="Inositol polyphosphate-related phosphatase" evidence="4">
    <location>
        <begin position="268"/>
        <end position="612"/>
    </location>
</feature>
<dbReference type="GO" id="GO:0046856">
    <property type="term" value="P:phosphatidylinositol dephosphorylation"/>
    <property type="evidence" value="ECO:0007669"/>
    <property type="project" value="InterPro"/>
</dbReference>
<dbReference type="GO" id="GO:0034485">
    <property type="term" value="F:phosphatidylinositol-3,4,5-trisphosphate 5-phosphatase activity"/>
    <property type="evidence" value="ECO:0007669"/>
    <property type="project" value="TreeGrafter"/>
</dbReference>
<sequence>MKLIHRSKNHHELGMVVRKLLHIRDKKKSDYSSDHNEDDFDSTECDTEELCVWPRESKFEDNKGESVVIDPNGNLKDALPRSRRRNSETSRAQYITTKELRVCAGTWNVGGELPPDDLDIKEWLDIREPADIYVLGFQEIIPLNAGNIFGAEYSRPIPKWEQIIGETLNKIQPVKTKCKCYSHPPSPSRLKQSKDFPHIEDEVVLETDSDEQDEIYSSNDESKSNEDRDELITGKEVLPSEGASSPTSRAYLSKLLDKQLPRHLKSPKTLARLNCLPTEDSEGNAEAPVLKRSYGIRKTLSKSEMVGLSWAEPPLDLLAQCILDRPDSLRSSKSFKASKSFKTFDSSKSSTNDDARVQSDSASISKADMESLVNRKRKSHYVRIVSKQMVGIFVTLWVRRSLRRHIQNVNVSTVGVGVMGYIGNKGSISVSMSIYQTLFCFVCTHLSAGEKEAEAIKRNADVRAIHRRTHFNSFSSIALPKSIHDHERIIWLGDLNYRINLPYDETRQLISKRDWSELAEYDQLAREFRRGRAFDGWSEGTLKFPPTYKYELNSEKYYGEDPKIGRRTPAWCDRIISFGKGMKLLSYRRTEHRISDHRPVAATYMVEVEVFCPKRLQKALSYTDAEIENDRSVARLLKKCVSFSSKARTGELQFSSNRGCGLSRNTDIGITKNDDSTDDVSKE</sequence>
<dbReference type="FunFam" id="3.60.10.10:FF:000014">
    <property type="entry name" value="Type I inositol polyphosphate 5-phosphatase 1"/>
    <property type="match status" value="1"/>
</dbReference>
<dbReference type="GO" id="GO:0004445">
    <property type="term" value="F:inositol-polyphosphate 5-phosphatase activity"/>
    <property type="evidence" value="ECO:0007669"/>
    <property type="project" value="InterPro"/>
</dbReference>
<dbReference type="InterPro" id="IPR045849">
    <property type="entry name" value="IP5P_plant"/>
</dbReference>
<dbReference type="FunFam" id="3.60.10.10:FF:000038">
    <property type="entry name" value="type IV inositol polyphosphate 5-phosphatase 3"/>
    <property type="match status" value="1"/>
</dbReference>
<evidence type="ECO:0000313" key="5">
    <source>
        <dbReference type="EMBL" id="KAK1403949.1"/>
    </source>
</evidence>
<evidence type="ECO:0000259" key="4">
    <source>
        <dbReference type="SMART" id="SM00128"/>
    </source>
</evidence>
<comment type="caution">
    <text evidence="5">The sequence shown here is derived from an EMBL/GenBank/DDBJ whole genome shotgun (WGS) entry which is preliminary data.</text>
</comment>
<evidence type="ECO:0000256" key="3">
    <source>
        <dbReference type="SAM" id="MobiDB-lite"/>
    </source>
</evidence>
<proteinExistence type="inferred from homology"/>